<dbReference type="InterPro" id="IPR010982">
    <property type="entry name" value="Lambda_DNA-bd_dom_sf"/>
</dbReference>
<accession>A0A2H3KG89</accession>
<dbReference type="Gene3D" id="3.40.50.300">
    <property type="entry name" value="P-loop containing nucleotide triphosphate hydrolases"/>
    <property type="match status" value="1"/>
</dbReference>
<dbReference type="PANTHER" id="PTHR47691:SF3">
    <property type="entry name" value="HTH-TYPE TRANSCRIPTIONAL REGULATOR RV0890C-RELATED"/>
    <property type="match status" value="1"/>
</dbReference>
<gene>
    <name evidence="2" type="ORF">A9Q02_05725</name>
</gene>
<protein>
    <recommendedName>
        <fullName evidence="1">HTH cro/C1-type domain-containing protein</fullName>
    </recommendedName>
</protein>
<dbReference type="SUPFAM" id="SSF48452">
    <property type="entry name" value="TPR-like"/>
    <property type="match status" value="1"/>
</dbReference>
<feature type="domain" description="HTH cro/C1-type" evidence="1">
    <location>
        <begin position="11"/>
        <end position="68"/>
    </location>
</feature>
<dbReference type="AlphaFoldDB" id="A0A2H3KG89"/>
<keyword evidence="3" id="KW-1185">Reference proteome</keyword>
<dbReference type="Gene3D" id="1.10.260.40">
    <property type="entry name" value="lambda repressor-like DNA-binding domains"/>
    <property type="match status" value="1"/>
</dbReference>
<dbReference type="InterPro" id="IPR027417">
    <property type="entry name" value="P-loop_NTPase"/>
</dbReference>
<dbReference type="GO" id="GO:0003677">
    <property type="term" value="F:DNA binding"/>
    <property type="evidence" value="ECO:0007669"/>
    <property type="project" value="InterPro"/>
</dbReference>
<organism evidence="2 3">
    <name type="scientific">Candidatus Chloroploca asiatica</name>
    <dbReference type="NCBI Taxonomy" id="1506545"/>
    <lineage>
        <taxon>Bacteria</taxon>
        <taxon>Bacillati</taxon>
        <taxon>Chloroflexota</taxon>
        <taxon>Chloroflexia</taxon>
        <taxon>Chloroflexales</taxon>
        <taxon>Chloroflexineae</taxon>
        <taxon>Oscillochloridaceae</taxon>
        <taxon>Candidatus Chloroploca</taxon>
    </lineage>
</organism>
<dbReference type="Proteomes" id="UP000220922">
    <property type="component" value="Unassembled WGS sequence"/>
</dbReference>
<comment type="caution">
    <text evidence="2">The sequence shown here is derived from an EMBL/GenBank/DDBJ whole genome shotgun (WGS) entry which is preliminary data.</text>
</comment>
<dbReference type="OrthoDB" id="9812579at2"/>
<evidence type="ECO:0000259" key="1">
    <source>
        <dbReference type="PROSITE" id="PS50943"/>
    </source>
</evidence>
<evidence type="ECO:0000313" key="2">
    <source>
        <dbReference type="EMBL" id="PDV96724.1"/>
    </source>
</evidence>
<dbReference type="PROSITE" id="PS50943">
    <property type="entry name" value="HTH_CROC1"/>
    <property type="match status" value="1"/>
</dbReference>
<reference evidence="2 3" key="1">
    <citation type="submission" date="2016-05" db="EMBL/GenBank/DDBJ databases">
        <authorList>
            <person name="Lavstsen T."/>
            <person name="Jespersen J.S."/>
        </authorList>
    </citation>
    <scope>NUCLEOTIDE SEQUENCE [LARGE SCALE GENOMIC DNA]</scope>
    <source>
        <strain evidence="2 3">B7-9</strain>
    </source>
</reference>
<proteinExistence type="predicted"/>
<dbReference type="SUPFAM" id="SSF52540">
    <property type="entry name" value="P-loop containing nucleoside triphosphate hydrolases"/>
    <property type="match status" value="1"/>
</dbReference>
<dbReference type="InterPro" id="IPR011990">
    <property type="entry name" value="TPR-like_helical_dom_sf"/>
</dbReference>
<dbReference type="SUPFAM" id="SSF47413">
    <property type="entry name" value="lambda repressor-like DNA-binding domains"/>
    <property type="match status" value="1"/>
</dbReference>
<dbReference type="EMBL" id="LYXE01000182">
    <property type="protein sequence ID" value="PDV96724.1"/>
    <property type="molecule type" value="Genomic_DNA"/>
</dbReference>
<dbReference type="Pfam" id="PF13424">
    <property type="entry name" value="TPR_12"/>
    <property type="match status" value="1"/>
</dbReference>
<dbReference type="Gene3D" id="1.25.40.10">
    <property type="entry name" value="Tetratricopeptide repeat domain"/>
    <property type="match status" value="1"/>
</dbReference>
<dbReference type="PRINTS" id="PR00364">
    <property type="entry name" value="DISEASERSIST"/>
</dbReference>
<dbReference type="RefSeq" id="WP_097655110.1">
    <property type="nucleotide sequence ID" value="NZ_LYXE01000182.1"/>
</dbReference>
<name>A0A2H3KG89_9CHLR</name>
<dbReference type="CDD" id="cd00093">
    <property type="entry name" value="HTH_XRE"/>
    <property type="match status" value="1"/>
</dbReference>
<dbReference type="InterPro" id="IPR001387">
    <property type="entry name" value="Cro/C1-type_HTH"/>
</dbReference>
<dbReference type="SMART" id="SM00530">
    <property type="entry name" value="HTH_XRE"/>
    <property type="match status" value="1"/>
</dbReference>
<dbReference type="PANTHER" id="PTHR47691">
    <property type="entry name" value="REGULATOR-RELATED"/>
    <property type="match status" value="1"/>
</dbReference>
<dbReference type="Pfam" id="PF13560">
    <property type="entry name" value="HTH_31"/>
    <property type="match status" value="1"/>
</dbReference>
<evidence type="ECO:0000313" key="3">
    <source>
        <dbReference type="Proteomes" id="UP000220922"/>
    </source>
</evidence>
<sequence>MSPPERFNQAMRRVRRSRGVTQRELSQRAFCSLDTVKKLETGARQPSRHLAEQIATVLALVGDERDAFLALVGTRFPHPNEASSTPLITPAPQPSPIGPFSNLPLLGRKAELAALQDLLADPQVRLLTILGPGGSGKSRLALALAEEVGGRYADGISLVPLAPVTDAALLPQAIAVALGVGLAPEPDPGTQVLAWLHHRQLLLVLDNIEQLRAATPWLQELLVTATGVQLLVTSRERLHLSAEWVFDLHGLAVPPPGGTTFVQDQAATLDHLGRDAVDRPDLPSRLPLPSLEDWPAVALFTHWARRTRAGAPISPEELPAIAAICRLVEGLPLAIELAASWVRTLSPSEIARELARGIDLLAAAAPTVAGRHASMRVVFAHSWQLLTEHERVALERCAVFRGGFTAEQAVAVADAPLPMLATLIDKTLLRRGSAGRYELHELARQYAEEQLARCKELAATRDRHLAMMIALAEAGDRGLRGHEQFAWYQRLAAEEDNLRAALDWATESGQAVVGLQFAGACGLFWLMRSHILEGFQLLRGSLEQTAGLPVDSARHRALFWAGRLAQVRRDPVARHYFDELLAVAGDDQQAQAYAMLGLGDEGWTQEDYGAMLVHLEGALERFQACGDTWGKTRALAYLAQLRWFMGDYARTWEVVHEGLALCEATGDHWSAAWFRLGLGMCYFAEGSHPAAADSLAASLAIYEQYSDRDSIALVSQRLGMVNLRRGRLDEAAAQLERANRIKSEILLSPWHWEPKTESSLGLHALARGDVVEAEAHFLRQRSASLDVPPKEQGVRTAIGCRTRASADRRSAR</sequence>